<gene>
    <name evidence="1" type="ORF">GCM10008027_34790</name>
</gene>
<organism evidence="1 2">
    <name type="scientific">Pseudoalteromonas gelatinilytica</name>
    <dbReference type="NCBI Taxonomy" id="1703256"/>
    <lineage>
        <taxon>Bacteria</taxon>
        <taxon>Pseudomonadati</taxon>
        <taxon>Pseudomonadota</taxon>
        <taxon>Gammaproteobacteria</taxon>
        <taxon>Alteromonadales</taxon>
        <taxon>Pseudoalteromonadaceae</taxon>
        <taxon>Pseudoalteromonas</taxon>
    </lineage>
</organism>
<dbReference type="InterPro" id="IPR013320">
    <property type="entry name" value="ConA-like_dom_sf"/>
</dbReference>
<dbReference type="SUPFAM" id="SSF49899">
    <property type="entry name" value="Concanavalin A-like lectins/glucanases"/>
    <property type="match status" value="1"/>
</dbReference>
<sequence>MPVTKRQVVQLDVPINNPNLPKLGLSKEELELASIQSISLWPALHPWGINEANSGFKDRLFNSEILTFNSTSVSSRFFAAGDGADAYNIQNTDMVIATTNFDDSGSFTIALLVADECGFGSINLVDERWYVSSNGGKLRFEIAGNGIGTYDQYNGPLLSAEEFKPVILIVDKGLGKATLRVDGQNVFELDIDKDEVQPGELQIGRINAGTPQQRNGFYRAVVTFNDALSSAEISTLEAYLDSLKA</sequence>
<keyword evidence="2" id="KW-1185">Reference proteome</keyword>
<proteinExistence type="predicted"/>
<dbReference type="Gene3D" id="2.60.120.200">
    <property type="match status" value="1"/>
</dbReference>
<reference evidence="2" key="1">
    <citation type="journal article" date="2019" name="Int. J. Syst. Evol. Microbiol.">
        <title>The Global Catalogue of Microorganisms (GCM) 10K type strain sequencing project: providing services to taxonomists for standard genome sequencing and annotation.</title>
        <authorList>
            <consortium name="The Broad Institute Genomics Platform"/>
            <consortium name="The Broad Institute Genome Sequencing Center for Infectious Disease"/>
            <person name="Wu L."/>
            <person name="Ma J."/>
        </authorList>
    </citation>
    <scope>NUCLEOTIDE SEQUENCE [LARGE SCALE GENOMIC DNA]</scope>
    <source>
        <strain evidence="2">CGMCC 1.15394</strain>
    </source>
</reference>
<name>A0ABQ1TYD8_9GAMM</name>
<dbReference type="EMBL" id="BMIT01000017">
    <property type="protein sequence ID" value="GGF06912.1"/>
    <property type="molecule type" value="Genomic_DNA"/>
</dbReference>
<evidence type="ECO:0008006" key="3">
    <source>
        <dbReference type="Google" id="ProtNLM"/>
    </source>
</evidence>
<evidence type="ECO:0000313" key="2">
    <source>
        <dbReference type="Proteomes" id="UP000638462"/>
    </source>
</evidence>
<protein>
    <recommendedName>
        <fullName evidence="3">LamG domain-containing protein</fullName>
    </recommendedName>
</protein>
<accession>A0ABQ1TYD8</accession>
<evidence type="ECO:0000313" key="1">
    <source>
        <dbReference type="EMBL" id="GGF06912.1"/>
    </source>
</evidence>
<comment type="caution">
    <text evidence="1">The sequence shown here is derived from an EMBL/GenBank/DDBJ whole genome shotgun (WGS) entry which is preliminary data.</text>
</comment>
<dbReference type="Pfam" id="PF13385">
    <property type="entry name" value="Laminin_G_3"/>
    <property type="match status" value="1"/>
</dbReference>
<dbReference type="RefSeq" id="WP_188730608.1">
    <property type="nucleotide sequence ID" value="NZ_BMIT01000017.1"/>
</dbReference>
<dbReference type="Proteomes" id="UP000638462">
    <property type="component" value="Unassembled WGS sequence"/>
</dbReference>